<evidence type="ECO:0000256" key="8">
    <source>
        <dbReference type="ARBA" id="ARBA00023012"/>
    </source>
</evidence>
<feature type="compositionally biased region" description="Gly residues" evidence="9">
    <location>
        <begin position="22"/>
        <end position="45"/>
    </location>
</feature>
<reference evidence="12 13" key="1">
    <citation type="submission" date="2020-07" db="EMBL/GenBank/DDBJ databases">
        <title>Sequencing the genomes of 1000 actinobacteria strains.</title>
        <authorList>
            <person name="Klenk H.-P."/>
        </authorList>
    </citation>
    <scope>NUCLEOTIDE SEQUENCE [LARGE SCALE GENOMIC DNA]</scope>
    <source>
        <strain evidence="12 13">DSM 15165</strain>
    </source>
</reference>
<evidence type="ECO:0000256" key="4">
    <source>
        <dbReference type="ARBA" id="ARBA00022679"/>
    </source>
</evidence>
<dbReference type="CDD" id="cd16917">
    <property type="entry name" value="HATPase_UhpB-NarQ-NarX-like"/>
    <property type="match status" value="1"/>
</dbReference>
<dbReference type="RefSeq" id="WP_179606015.1">
    <property type="nucleotide sequence ID" value="NZ_BAABEH010000001.1"/>
</dbReference>
<keyword evidence="4" id="KW-0808">Transferase</keyword>
<dbReference type="Pfam" id="PF02518">
    <property type="entry name" value="HATPase_c"/>
    <property type="match status" value="1"/>
</dbReference>
<keyword evidence="6 12" id="KW-0418">Kinase</keyword>
<keyword evidence="3" id="KW-0597">Phosphoprotein</keyword>
<dbReference type="GO" id="GO:0000155">
    <property type="term" value="F:phosphorelay sensor kinase activity"/>
    <property type="evidence" value="ECO:0007669"/>
    <property type="project" value="InterPro"/>
</dbReference>
<evidence type="ECO:0000256" key="2">
    <source>
        <dbReference type="ARBA" id="ARBA00012438"/>
    </source>
</evidence>
<dbReference type="Pfam" id="PF07730">
    <property type="entry name" value="HisKA_3"/>
    <property type="match status" value="1"/>
</dbReference>
<dbReference type="Proteomes" id="UP000578352">
    <property type="component" value="Unassembled WGS sequence"/>
</dbReference>
<dbReference type="SUPFAM" id="SSF55874">
    <property type="entry name" value="ATPase domain of HSP90 chaperone/DNA topoisomerase II/histidine kinase"/>
    <property type="match status" value="1"/>
</dbReference>
<feature type="transmembrane region" description="Helical" evidence="10">
    <location>
        <begin position="52"/>
        <end position="71"/>
    </location>
</feature>
<keyword evidence="10" id="KW-1133">Transmembrane helix</keyword>
<accession>A0A853CZ87</accession>
<dbReference type="PANTHER" id="PTHR24421">
    <property type="entry name" value="NITRATE/NITRITE SENSOR PROTEIN NARX-RELATED"/>
    <property type="match status" value="1"/>
</dbReference>
<keyword evidence="10" id="KW-0812">Transmembrane</keyword>
<organism evidence="12 13">
    <name type="scientific">Leifsonia shinshuensis</name>
    <dbReference type="NCBI Taxonomy" id="150026"/>
    <lineage>
        <taxon>Bacteria</taxon>
        <taxon>Bacillati</taxon>
        <taxon>Actinomycetota</taxon>
        <taxon>Actinomycetes</taxon>
        <taxon>Micrococcales</taxon>
        <taxon>Microbacteriaceae</taxon>
        <taxon>Leifsonia</taxon>
    </lineage>
</organism>
<dbReference type="GO" id="GO:0016020">
    <property type="term" value="C:membrane"/>
    <property type="evidence" value="ECO:0007669"/>
    <property type="project" value="InterPro"/>
</dbReference>
<dbReference type="SMART" id="SM00387">
    <property type="entry name" value="HATPase_c"/>
    <property type="match status" value="1"/>
</dbReference>
<feature type="region of interest" description="Disordered" evidence="9">
    <location>
        <begin position="1"/>
        <end position="46"/>
    </location>
</feature>
<dbReference type="GO" id="GO:0046983">
    <property type="term" value="F:protein dimerization activity"/>
    <property type="evidence" value="ECO:0007669"/>
    <property type="project" value="InterPro"/>
</dbReference>
<feature type="transmembrane region" description="Helical" evidence="10">
    <location>
        <begin position="170"/>
        <end position="190"/>
    </location>
</feature>
<evidence type="ECO:0000256" key="10">
    <source>
        <dbReference type="SAM" id="Phobius"/>
    </source>
</evidence>
<sequence length="417" mass="44212">MPWNPPADTRPGGPGRAEWRGRGPGGQGPGGWGRGGWGEGQGGPGRRPRGSIWFPVVLSVVLQVPGVFIAAHTAASDPWTLVAVFVAFASSFLLLAGRAYPGPVLVAVAVLCTPAIAITMGPPLAAVPLAFAVVGAVVRSARVWAWWTVAGIAVVGPLGAYLLVGRPEAVIRPLVIALILTLLVGVGEAIRGRRERYREVSRQIAARRESAAEAERLRIARELHDVLAHSLSQISVQAGVGLHLFDSRPDKARESLEAIKSVSSQALEEVRGVLGFLRAEGYPAARAPEPDLARIPVLVETYRRAGLDVHYDDALTSVPSAASQLALYRIVQESLTNIGRHAQARTVGIRLAEDGAEYVLTVADDGRGLPATETDGKGMIGMRERAELLGGRFETRPTEGGGLTVEARIPRRTAEDA</sequence>
<feature type="transmembrane region" description="Helical" evidence="10">
    <location>
        <begin position="106"/>
        <end position="137"/>
    </location>
</feature>
<dbReference type="EMBL" id="JACCFL010000001">
    <property type="protein sequence ID" value="NYJ24110.1"/>
    <property type="molecule type" value="Genomic_DNA"/>
</dbReference>
<dbReference type="GO" id="GO:0005524">
    <property type="term" value="F:ATP binding"/>
    <property type="evidence" value="ECO:0007669"/>
    <property type="project" value="UniProtKB-KW"/>
</dbReference>
<dbReference type="Gene3D" id="1.20.5.1930">
    <property type="match status" value="1"/>
</dbReference>
<keyword evidence="7" id="KW-0067">ATP-binding</keyword>
<dbReference type="PANTHER" id="PTHR24421:SF10">
    <property type="entry name" value="NITRATE_NITRITE SENSOR PROTEIN NARQ"/>
    <property type="match status" value="1"/>
</dbReference>
<comment type="catalytic activity">
    <reaction evidence="1">
        <text>ATP + protein L-histidine = ADP + protein N-phospho-L-histidine.</text>
        <dbReference type="EC" id="2.7.13.3"/>
    </reaction>
</comment>
<dbReference type="InterPro" id="IPR011712">
    <property type="entry name" value="Sig_transdc_His_kin_sub3_dim/P"/>
</dbReference>
<feature type="transmembrane region" description="Helical" evidence="10">
    <location>
        <begin position="144"/>
        <end position="164"/>
    </location>
</feature>
<dbReference type="AlphaFoldDB" id="A0A853CZ87"/>
<keyword evidence="10" id="KW-0472">Membrane</keyword>
<evidence type="ECO:0000256" key="5">
    <source>
        <dbReference type="ARBA" id="ARBA00022741"/>
    </source>
</evidence>
<dbReference type="Gene3D" id="3.30.565.10">
    <property type="entry name" value="Histidine kinase-like ATPase, C-terminal domain"/>
    <property type="match status" value="1"/>
</dbReference>
<protein>
    <recommendedName>
        <fullName evidence="2">histidine kinase</fullName>
        <ecNumber evidence="2">2.7.13.3</ecNumber>
    </recommendedName>
</protein>
<keyword evidence="8" id="KW-0902">Two-component regulatory system</keyword>
<dbReference type="InterPro" id="IPR050482">
    <property type="entry name" value="Sensor_HK_TwoCompSys"/>
</dbReference>
<keyword evidence="5" id="KW-0547">Nucleotide-binding</keyword>
<feature type="domain" description="Histidine kinase/HSP90-like ATPase" evidence="11">
    <location>
        <begin position="322"/>
        <end position="413"/>
    </location>
</feature>
<evidence type="ECO:0000256" key="9">
    <source>
        <dbReference type="SAM" id="MobiDB-lite"/>
    </source>
</evidence>
<name>A0A853CZ87_9MICO</name>
<comment type="caution">
    <text evidence="12">The sequence shown here is derived from an EMBL/GenBank/DDBJ whole genome shotgun (WGS) entry which is preliminary data.</text>
</comment>
<feature type="transmembrane region" description="Helical" evidence="10">
    <location>
        <begin position="78"/>
        <end position="100"/>
    </location>
</feature>
<evidence type="ECO:0000256" key="3">
    <source>
        <dbReference type="ARBA" id="ARBA00022553"/>
    </source>
</evidence>
<dbReference type="InterPro" id="IPR003594">
    <property type="entry name" value="HATPase_dom"/>
</dbReference>
<gene>
    <name evidence="12" type="ORF">HNR13_002397</name>
</gene>
<evidence type="ECO:0000259" key="11">
    <source>
        <dbReference type="SMART" id="SM00387"/>
    </source>
</evidence>
<evidence type="ECO:0000256" key="7">
    <source>
        <dbReference type="ARBA" id="ARBA00022840"/>
    </source>
</evidence>
<proteinExistence type="predicted"/>
<dbReference type="EC" id="2.7.13.3" evidence="2"/>
<evidence type="ECO:0000313" key="13">
    <source>
        <dbReference type="Proteomes" id="UP000578352"/>
    </source>
</evidence>
<dbReference type="InterPro" id="IPR036890">
    <property type="entry name" value="HATPase_C_sf"/>
</dbReference>
<evidence type="ECO:0000256" key="6">
    <source>
        <dbReference type="ARBA" id="ARBA00022777"/>
    </source>
</evidence>
<evidence type="ECO:0000313" key="12">
    <source>
        <dbReference type="EMBL" id="NYJ24110.1"/>
    </source>
</evidence>
<evidence type="ECO:0000256" key="1">
    <source>
        <dbReference type="ARBA" id="ARBA00000085"/>
    </source>
</evidence>